<dbReference type="InterPro" id="IPR003344">
    <property type="entry name" value="Big_1_dom"/>
</dbReference>
<proteinExistence type="inferred from homology"/>
<evidence type="ECO:0000256" key="1">
    <source>
        <dbReference type="ARBA" id="ARBA00010116"/>
    </source>
</evidence>
<dbReference type="Proteomes" id="UP000430368">
    <property type="component" value="Chromosome"/>
</dbReference>
<dbReference type="SMART" id="SM00634">
    <property type="entry name" value="BID_1"/>
    <property type="match status" value="1"/>
</dbReference>
<dbReference type="PROSITE" id="PS51127">
    <property type="entry name" value="BIG1"/>
    <property type="match status" value="1"/>
</dbReference>
<protein>
    <recommendedName>
        <fullName evidence="2">Big-1 domain-containing protein</fullName>
    </recommendedName>
</protein>
<sequence length="105" mass="10883">MSNNPNAIIKSLEITNNYALADGIEKNTILALVCDDNDTPLPGQVVTFEVGPGANITSQVSTNVLGQALTSLTSTTAGGYTVTASVNPGYIWAVGPIIFVESRGK</sequence>
<dbReference type="RefSeq" id="WP_160027149.1">
    <property type="nucleotide sequence ID" value="NZ_CP041764.1"/>
</dbReference>
<dbReference type="InterPro" id="IPR008964">
    <property type="entry name" value="Invasin/intimin_cell_adhesion"/>
</dbReference>
<comment type="similarity">
    <text evidence="1">Belongs to the intimin/invasin family.</text>
</comment>
<dbReference type="InterPro" id="IPR013783">
    <property type="entry name" value="Ig-like_fold"/>
</dbReference>
<keyword evidence="4" id="KW-1185">Reference proteome</keyword>
<evidence type="ECO:0000259" key="2">
    <source>
        <dbReference type="PROSITE" id="PS51127"/>
    </source>
</evidence>
<dbReference type="Pfam" id="PF02369">
    <property type="entry name" value="Big_1"/>
    <property type="match status" value="1"/>
</dbReference>
<evidence type="ECO:0000313" key="3">
    <source>
        <dbReference type="EMBL" id="QHA85684.1"/>
    </source>
</evidence>
<organism evidence="3 4">
    <name type="scientific">Serratia rhizosphaerae</name>
    <dbReference type="NCBI Taxonomy" id="2597702"/>
    <lineage>
        <taxon>Bacteria</taxon>
        <taxon>Pseudomonadati</taxon>
        <taxon>Pseudomonadota</taxon>
        <taxon>Gammaproteobacteria</taxon>
        <taxon>Enterobacterales</taxon>
        <taxon>Yersiniaceae</taxon>
        <taxon>Serratia</taxon>
    </lineage>
</organism>
<dbReference type="EMBL" id="CP041764">
    <property type="protein sequence ID" value="QHA85684.1"/>
    <property type="molecule type" value="Genomic_DNA"/>
</dbReference>
<evidence type="ECO:0000313" key="4">
    <source>
        <dbReference type="Proteomes" id="UP000430368"/>
    </source>
</evidence>
<feature type="domain" description="Big-1" evidence="2">
    <location>
        <begin position="9"/>
        <end position="100"/>
    </location>
</feature>
<dbReference type="Gene3D" id="2.60.40.10">
    <property type="entry name" value="Immunoglobulins"/>
    <property type="match status" value="1"/>
</dbReference>
<dbReference type="SUPFAM" id="SSF49373">
    <property type="entry name" value="Invasin/intimin cell-adhesion fragments"/>
    <property type="match status" value="1"/>
</dbReference>
<gene>
    <name evidence="3" type="ORF">FO014_01085</name>
</gene>
<name>A0ABX6GHD1_9GAMM</name>
<reference evidence="3 4" key="1">
    <citation type="submission" date="2019-07" db="EMBL/GenBank/DDBJ databases">
        <title>Serratia dokdonensis sp. nov., an elicitor of systemic resistance in Nicotiana Tabacum.</title>
        <authorList>
            <person name="Son J.-S."/>
            <person name="Hwang Y.-J."/>
            <person name="Lee S.-Y."/>
            <person name="Ghim S.-Y."/>
        </authorList>
    </citation>
    <scope>NUCLEOTIDE SEQUENCE [LARGE SCALE GENOMIC DNA]</scope>
    <source>
        <strain evidence="3 4">KUDC3025</strain>
    </source>
</reference>
<accession>A0ABX6GHD1</accession>